<accession>A0A6P1T588</accession>
<gene>
    <name evidence="3" type="ORF">GTQ55_02855</name>
    <name evidence="2" type="ORF">HNQ53_001401</name>
</gene>
<dbReference type="InterPro" id="IPR012662">
    <property type="entry name" value="CHP02449"/>
</dbReference>
<dbReference type="GO" id="GO:0051301">
    <property type="term" value="P:cell division"/>
    <property type="evidence" value="ECO:0007669"/>
    <property type="project" value="UniProtKB-KW"/>
</dbReference>
<proteinExistence type="predicted"/>
<feature type="coiled-coil region" evidence="1">
    <location>
        <begin position="4"/>
        <end position="45"/>
    </location>
</feature>
<keyword evidence="2" id="KW-0131">Cell cycle</keyword>
<evidence type="ECO:0000313" key="5">
    <source>
        <dbReference type="Proteomes" id="UP000563601"/>
    </source>
</evidence>
<protein>
    <submittedName>
        <fullName evidence="2">Cell division protein ZapB</fullName>
    </submittedName>
    <submittedName>
        <fullName evidence="3">TIGR02449 family protein</fullName>
    </submittedName>
</protein>
<sequence length="68" mass="7961">MDKIQALELKLDSLLQQCQQLAADNRALREQEGQWQRERQRLIKNNEVARSRVETMINRLKGLGQENG</sequence>
<dbReference type="Proteomes" id="UP000563601">
    <property type="component" value="Unassembled WGS sequence"/>
</dbReference>
<evidence type="ECO:0000313" key="3">
    <source>
        <dbReference type="EMBL" id="QHQ38044.1"/>
    </source>
</evidence>
<name>A0A6P1T588_9GAMM</name>
<keyword evidence="1" id="KW-0175">Coiled coil</keyword>
<evidence type="ECO:0000313" key="4">
    <source>
        <dbReference type="Proteomes" id="UP000464675"/>
    </source>
</evidence>
<keyword evidence="2" id="KW-0132">Cell division</keyword>
<dbReference type="NCBIfam" id="TIGR02449">
    <property type="entry name" value="TIGR02449 family protein"/>
    <property type="match status" value="1"/>
</dbReference>
<organism evidence="2 5">
    <name type="scientific">Microbulbifer hydrolyticus</name>
    <dbReference type="NCBI Taxonomy" id="48074"/>
    <lineage>
        <taxon>Bacteria</taxon>
        <taxon>Pseudomonadati</taxon>
        <taxon>Pseudomonadota</taxon>
        <taxon>Gammaproteobacteria</taxon>
        <taxon>Cellvibrionales</taxon>
        <taxon>Microbulbiferaceae</taxon>
        <taxon>Microbulbifer</taxon>
    </lineage>
</organism>
<dbReference type="EMBL" id="JACHHR010000002">
    <property type="protein sequence ID" value="MBB5211183.1"/>
    <property type="molecule type" value="Genomic_DNA"/>
</dbReference>
<evidence type="ECO:0000256" key="1">
    <source>
        <dbReference type="SAM" id="Coils"/>
    </source>
</evidence>
<dbReference type="EMBL" id="CP047491">
    <property type="protein sequence ID" value="QHQ38044.1"/>
    <property type="molecule type" value="Genomic_DNA"/>
</dbReference>
<keyword evidence="4" id="KW-1185">Reference proteome</keyword>
<dbReference type="Proteomes" id="UP000464675">
    <property type="component" value="Chromosome"/>
</dbReference>
<evidence type="ECO:0000313" key="2">
    <source>
        <dbReference type="EMBL" id="MBB5211183.1"/>
    </source>
</evidence>
<reference evidence="3 4" key="1">
    <citation type="submission" date="2020-01" db="EMBL/GenBank/DDBJ databases">
        <title>The possibility of degradation of plastic by Microbulbifer hydrolyticus IRE-31.</title>
        <authorList>
            <person name="Liu L."/>
        </authorList>
    </citation>
    <scope>NUCLEOTIDE SEQUENCE [LARGE SCALE GENOMIC DNA]</scope>
    <source>
        <strain evidence="3 4">IRE-31</strain>
    </source>
</reference>
<dbReference type="RefSeq" id="WP_161857380.1">
    <property type="nucleotide sequence ID" value="NZ_CP047491.1"/>
</dbReference>
<dbReference type="AlphaFoldDB" id="A0A6P1T588"/>
<reference evidence="2 5" key="2">
    <citation type="submission" date="2020-08" db="EMBL/GenBank/DDBJ databases">
        <title>Genomic Encyclopedia of Type Strains, Phase IV (KMG-IV): sequencing the most valuable type-strain genomes for metagenomic binning, comparative biology and taxonomic classification.</title>
        <authorList>
            <person name="Goeker M."/>
        </authorList>
    </citation>
    <scope>NUCLEOTIDE SEQUENCE [LARGE SCALE GENOMIC DNA]</scope>
    <source>
        <strain evidence="2 5">DSM 11525</strain>
    </source>
</reference>